<dbReference type="Pfam" id="PF04082">
    <property type="entry name" value="Fungal_trans"/>
    <property type="match status" value="1"/>
</dbReference>
<dbReference type="GO" id="GO:0003700">
    <property type="term" value="F:DNA-binding transcription factor activity"/>
    <property type="evidence" value="ECO:0007669"/>
    <property type="project" value="InterPro"/>
</dbReference>
<gene>
    <name evidence="5" type="ORF">M407DRAFT_3474</name>
</gene>
<evidence type="ECO:0000256" key="1">
    <source>
        <dbReference type="ARBA" id="ARBA00023242"/>
    </source>
</evidence>
<keyword evidence="3" id="KW-0812">Transmembrane</keyword>
<reference evidence="6" key="2">
    <citation type="submission" date="2015-01" db="EMBL/GenBank/DDBJ databases">
        <title>Evolutionary Origins and Diversification of the Mycorrhizal Mutualists.</title>
        <authorList>
            <consortium name="DOE Joint Genome Institute"/>
            <consortium name="Mycorrhizal Genomics Consortium"/>
            <person name="Kohler A."/>
            <person name="Kuo A."/>
            <person name="Nagy L.G."/>
            <person name="Floudas D."/>
            <person name="Copeland A."/>
            <person name="Barry K.W."/>
            <person name="Cichocki N."/>
            <person name="Veneault-Fourrey C."/>
            <person name="LaButti K."/>
            <person name="Lindquist E.A."/>
            <person name="Lipzen A."/>
            <person name="Lundell T."/>
            <person name="Morin E."/>
            <person name="Murat C."/>
            <person name="Riley R."/>
            <person name="Ohm R."/>
            <person name="Sun H."/>
            <person name="Tunlid A."/>
            <person name="Henrissat B."/>
            <person name="Grigoriev I.V."/>
            <person name="Hibbett D.S."/>
            <person name="Martin F."/>
        </authorList>
    </citation>
    <scope>NUCLEOTIDE SEQUENCE [LARGE SCALE GENOMIC DNA]</scope>
    <source>
        <strain evidence="6">MUT 4182</strain>
    </source>
</reference>
<keyword evidence="3" id="KW-0472">Membrane</keyword>
<dbReference type="CDD" id="cd12148">
    <property type="entry name" value="fungal_TF_MHR"/>
    <property type="match status" value="1"/>
</dbReference>
<dbReference type="Proteomes" id="UP000054248">
    <property type="component" value="Unassembled WGS sequence"/>
</dbReference>
<keyword evidence="6" id="KW-1185">Reference proteome</keyword>
<reference evidence="5 6" key="1">
    <citation type="submission" date="2014-04" db="EMBL/GenBank/DDBJ databases">
        <authorList>
            <consortium name="DOE Joint Genome Institute"/>
            <person name="Kuo A."/>
            <person name="Girlanda M."/>
            <person name="Perotto S."/>
            <person name="Kohler A."/>
            <person name="Nagy L.G."/>
            <person name="Floudas D."/>
            <person name="Copeland A."/>
            <person name="Barry K.W."/>
            <person name="Cichocki N."/>
            <person name="Veneault-Fourrey C."/>
            <person name="LaButti K."/>
            <person name="Lindquist E.A."/>
            <person name="Lipzen A."/>
            <person name="Lundell T."/>
            <person name="Morin E."/>
            <person name="Murat C."/>
            <person name="Sun H."/>
            <person name="Tunlid A."/>
            <person name="Henrissat B."/>
            <person name="Grigoriev I.V."/>
            <person name="Hibbett D.S."/>
            <person name="Martin F."/>
            <person name="Nordberg H.P."/>
            <person name="Cantor M.N."/>
            <person name="Hua S.X."/>
        </authorList>
    </citation>
    <scope>NUCLEOTIDE SEQUENCE [LARGE SCALE GENOMIC DNA]</scope>
    <source>
        <strain evidence="5 6">MUT 4182</strain>
    </source>
</reference>
<dbReference type="EMBL" id="KN822943">
    <property type="protein sequence ID" value="KIO34342.1"/>
    <property type="molecule type" value="Genomic_DNA"/>
</dbReference>
<dbReference type="InterPro" id="IPR050987">
    <property type="entry name" value="AtrR-like"/>
</dbReference>
<accession>A0A0C3MKW3</accession>
<dbReference type="OrthoDB" id="4456959at2759"/>
<feature type="domain" description="Xylanolytic transcriptional activator regulatory" evidence="4">
    <location>
        <begin position="71"/>
        <end position="144"/>
    </location>
</feature>
<dbReference type="InterPro" id="IPR007219">
    <property type="entry name" value="XnlR_reg_dom"/>
</dbReference>
<dbReference type="AlphaFoldDB" id="A0A0C3MKW3"/>
<organism evidence="5 6">
    <name type="scientific">Tulasnella calospora MUT 4182</name>
    <dbReference type="NCBI Taxonomy" id="1051891"/>
    <lineage>
        <taxon>Eukaryota</taxon>
        <taxon>Fungi</taxon>
        <taxon>Dikarya</taxon>
        <taxon>Basidiomycota</taxon>
        <taxon>Agaricomycotina</taxon>
        <taxon>Agaricomycetes</taxon>
        <taxon>Cantharellales</taxon>
        <taxon>Tulasnellaceae</taxon>
        <taxon>Tulasnella</taxon>
    </lineage>
</organism>
<dbReference type="STRING" id="1051891.A0A0C3MKW3"/>
<name>A0A0C3MKW3_9AGAM</name>
<keyword evidence="1" id="KW-0539">Nucleus</keyword>
<dbReference type="GO" id="GO:0003677">
    <property type="term" value="F:DNA binding"/>
    <property type="evidence" value="ECO:0007669"/>
    <property type="project" value="InterPro"/>
</dbReference>
<evidence type="ECO:0000313" key="5">
    <source>
        <dbReference type="EMBL" id="KIO34342.1"/>
    </source>
</evidence>
<evidence type="ECO:0000313" key="6">
    <source>
        <dbReference type="Proteomes" id="UP000054248"/>
    </source>
</evidence>
<dbReference type="GO" id="GO:0008270">
    <property type="term" value="F:zinc ion binding"/>
    <property type="evidence" value="ECO:0007669"/>
    <property type="project" value="InterPro"/>
</dbReference>
<dbReference type="SMART" id="SM00906">
    <property type="entry name" value="Fungal_trans"/>
    <property type="match status" value="1"/>
</dbReference>
<keyword evidence="3" id="KW-1133">Transmembrane helix</keyword>
<protein>
    <recommendedName>
        <fullName evidence="4">Xylanolytic transcriptional activator regulatory domain-containing protein</fullName>
    </recommendedName>
</protein>
<proteinExistence type="predicted"/>
<feature type="transmembrane region" description="Helical" evidence="3">
    <location>
        <begin position="229"/>
        <end position="248"/>
    </location>
</feature>
<evidence type="ECO:0000259" key="4">
    <source>
        <dbReference type="SMART" id="SM00906"/>
    </source>
</evidence>
<dbReference type="GO" id="GO:0006351">
    <property type="term" value="P:DNA-templated transcription"/>
    <property type="evidence" value="ECO:0007669"/>
    <property type="project" value="InterPro"/>
</dbReference>
<dbReference type="HOGENOM" id="CLU_535500_0_0_1"/>
<feature type="compositionally biased region" description="Polar residues" evidence="2">
    <location>
        <begin position="321"/>
        <end position="338"/>
    </location>
</feature>
<dbReference type="PANTHER" id="PTHR46910">
    <property type="entry name" value="TRANSCRIPTION FACTOR PDR1"/>
    <property type="match status" value="1"/>
</dbReference>
<dbReference type="PANTHER" id="PTHR46910:SF38">
    <property type="entry name" value="ZN(2)-C6 FUNGAL-TYPE DOMAIN-CONTAINING PROTEIN"/>
    <property type="match status" value="1"/>
</dbReference>
<feature type="compositionally biased region" description="Low complexity" evidence="2">
    <location>
        <begin position="339"/>
        <end position="348"/>
    </location>
</feature>
<evidence type="ECO:0000256" key="3">
    <source>
        <dbReference type="SAM" id="Phobius"/>
    </source>
</evidence>
<sequence>MVADPSGTQLDGSISHKSYRSRVRGWSGSVRPRNADALFSGPILSPAGLSDLQSTALSAIYLYGTSAPHASWLITGIGLRFAQDIGAHREKVYGPEHPFENQLWKRTFWSLVALDRITSAGLGRPIAAFDEDIDAELPLEVDDEYYDDEKKEWKQPADKDPVFFVQAAILRVTFHYVQITIHRPFIPVLTGNNSSPLAFPSLAICTNAARSVSHILEAWMKRTLDITPLLYIIAFQAGTILLISIWGVKKSKLNVDVSSQCADVQRCIKVLGKAEKKWHTAGKLCDILKELASFNEVPIPENTPTPPDTTRKREREEDDTSSTFVASPSSFTSNSPRNPSFAAPSSVSSARGLSTPLLTVPQHSPSRAGPPMKKQQFPGVSPIQTVQQPNIVSAFDVLNPTATAGLTDMQWDPRFGPSVMPGVTNFEPGFDSYHIAGRGGGVPGLLPGHQALSDAMSPNSFFQELIGSFESQVPAPQDQWGMGGMTDVNWMSDLSLFSTFPQTGQPRNP</sequence>
<feature type="region of interest" description="Disordered" evidence="2">
    <location>
        <begin position="296"/>
        <end position="348"/>
    </location>
</feature>
<evidence type="ECO:0000256" key="2">
    <source>
        <dbReference type="SAM" id="MobiDB-lite"/>
    </source>
</evidence>